<evidence type="ECO:0000313" key="13">
    <source>
        <dbReference type="EMBL" id="RDW93822.1"/>
    </source>
</evidence>
<dbReference type="OrthoDB" id="2595934at2759"/>
<evidence type="ECO:0000256" key="9">
    <source>
        <dbReference type="ARBA" id="ARBA00041135"/>
    </source>
</evidence>
<dbReference type="RefSeq" id="XP_026609005.1">
    <property type="nucleotide sequence ID" value="XM_026743160.1"/>
</dbReference>
<evidence type="ECO:0000256" key="1">
    <source>
        <dbReference type="ARBA" id="ARBA00004123"/>
    </source>
</evidence>
<dbReference type="InterPro" id="IPR001138">
    <property type="entry name" value="Zn2Cys6_DnaBD"/>
</dbReference>
<comment type="similarity">
    <text evidence="8">Belongs to the prtT family.</text>
</comment>
<feature type="region of interest" description="Disordered" evidence="11">
    <location>
        <begin position="87"/>
        <end position="107"/>
    </location>
</feature>
<evidence type="ECO:0000256" key="2">
    <source>
        <dbReference type="ARBA" id="ARBA00022723"/>
    </source>
</evidence>
<dbReference type="GeneID" id="38111514"/>
<evidence type="ECO:0000256" key="11">
    <source>
        <dbReference type="SAM" id="MobiDB-lite"/>
    </source>
</evidence>
<dbReference type="PANTHER" id="PTHR31845:SF34">
    <property type="entry name" value="TRANSCRIPTIONAL ACTIVATOR OF PROTEASES PRTT"/>
    <property type="match status" value="1"/>
</dbReference>
<keyword evidence="5" id="KW-0238">DNA-binding</keyword>
<evidence type="ECO:0000256" key="8">
    <source>
        <dbReference type="ARBA" id="ARBA00038134"/>
    </source>
</evidence>
<dbReference type="AlphaFoldDB" id="A0A3D8T5H9"/>
<dbReference type="GO" id="GO:0008270">
    <property type="term" value="F:zinc ion binding"/>
    <property type="evidence" value="ECO:0007669"/>
    <property type="project" value="InterPro"/>
</dbReference>
<evidence type="ECO:0000256" key="5">
    <source>
        <dbReference type="ARBA" id="ARBA00023125"/>
    </source>
</evidence>
<dbReference type="EMBL" id="PVWQ01000001">
    <property type="protein sequence ID" value="RDW93822.1"/>
    <property type="molecule type" value="Genomic_DNA"/>
</dbReference>
<dbReference type="SUPFAM" id="SSF57701">
    <property type="entry name" value="Zn2/Cys6 DNA-binding domain"/>
    <property type="match status" value="1"/>
</dbReference>
<protein>
    <recommendedName>
        <fullName evidence="9">Transcriptional activator of proteases prtT</fullName>
    </recommendedName>
    <alternativeName>
        <fullName evidence="10">Zn(2)-C6 zinc finger-containing protein prtT</fullName>
    </alternativeName>
</protein>
<keyword evidence="2" id="KW-0479">Metal-binding</keyword>
<dbReference type="GO" id="GO:0000981">
    <property type="term" value="F:DNA-binding transcription factor activity, RNA polymerase II-specific"/>
    <property type="evidence" value="ECO:0007669"/>
    <property type="project" value="InterPro"/>
</dbReference>
<dbReference type="InterPro" id="IPR036864">
    <property type="entry name" value="Zn2-C6_fun-type_DNA-bd_sf"/>
</dbReference>
<dbReference type="CDD" id="cd00067">
    <property type="entry name" value="GAL4"/>
    <property type="match status" value="1"/>
</dbReference>
<evidence type="ECO:0000256" key="7">
    <source>
        <dbReference type="ARBA" id="ARBA00023242"/>
    </source>
</evidence>
<dbReference type="GO" id="GO:0000976">
    <property type="term" value="F:transcription cis-regulatory region binding"/>
    <property type="evidence" value="ECO:0007669"/>
    <property type="project" value="TreeGrafter"/>
</dbReference>
<dbReference type="PROSITE" id="PS00463">
    <property type="entry name" value="ZN2_CY6_FUNGAL_1"/>
    <property type="match status" value="1"/>
</dbReference>
<name>A0A3D8T5H9_9EURO</name>
<dbReference type="Proteomes" id="UP000256690">
    <property type="component" value="Unassembled WGS sequence"/>
</dbReference>
<comment type="subcellular location">
    <subcellularLocation>
        <location evidence="1">Nucleus</location>
    </subcellularLocation>
</comment>
<dbReference type="InterPro" id="IPR051089">
    <property type="entry name" value="prtT"/>
</dbReference>
<comment type="caution">
    <text evidence="13">The sequence shown here is derived from an EMBL/GenBank/DDBJ whole genome shotgun (WGS) entry which is preliminary data.</text>
</comment>
<dbReference type="STRING" id="1810919.A0A3D8T5H9"/>
<accession>A0A3D8T5H9</accession>
<reference evidence="13 14" key="1">
    <citation type="journal article" date="2018" name="IMA Fungus">
        <title>IMA Genome-F 9: Draft genome sequence of Annulohypoxylon stygium, Aspergillus mulundensis, Berkeleyomyces basicola (syn. Thielaviopsis basicola), Ceratocystis smalleyi, two Cercospora beticola strains, Coleophoma cylindrospora, Fusarium fracticaudum, Phialophora cf. hyalina, and Morchella septimelata.</title>
        <authorList>
            <person name="Wingfield B.D."/>
            <person name="Bills G.F."/>
            <person name="Dong Y."/>
            <person name="Huang W."/>
            <person name="Nel W.J."/>
            <person name="Swalarsk-Parry B.S."/>
            <person name="Vaghefi N."/>
            <person name="Wilken P.M."/>
            <person name="An Z."/>
            <person name="de Beer Z.W."/>
            <person name="De Vos L."/>
            <person name="Chen L."/>
            <person name="Duong T.A."/>
            <person name="Gao Y."/>
            <person name="Hammerbacher A."/>
            <person name="Kikkert J.R."/>
            <person name="Li Y."/>
            <person name="Li H."/>
            <person name="Li K."/>
            <person name="Li Q."/>
            <person name="Liu X."/>
            <person name="Ma X."/>
            <person name="Naidoo K."/>
            <person name="Pethybridge S.J."/>
            <person name="Sun J."/>
            <person name="Steenkamp E.T."/>
            <person name="van der Nest M.A."/>
            <person name="van Wyk S."/>
            <person name="Wingfield M.J."/>
            <person name="Xiong C."/>
            <person name="Yue Q."/>
            <person name="Zhang X."/>
        </authorList>
    </citation>
    <scope>NUCLEOTIDE SEQUENCE [LARGE SCALE GENOMIC DNA]</scope>
    <source>
        <strain evidence="13 14">DSM 5745</strain>
    </source>
</reference>
<evidence type="ECO:0000256" key="3">
    <source>
        <dbReference type="ARBA" id="ARBA00022833"/>
    </source>
</evidence>
<organism evidence="13 14">
    <name type="scientific">Aspergillus mulundensis</name>
    <dbReference type="NCBI Taxonomy" id="1810919"/>
    <lineage>
        <taxon>Eukaryota</taxon>
        <taxon>Fungi</taxon>
        <taxon>Dikarya</taxon>
        <taxon>Ascomycota</taxon>
        <taxon>Pezizomycotina</taxon>
        <taxon>Eurotiomycetes</taxon>
        <taxon>Eurotiomycetidae</taxon>
        <taxon>Eurotiales</taxon>
        <taxon>Aspergillaceae</taxon>
        <taxon>Aspergillus</taxon>
        <taxon>Aspergillus subgen. Nidulantes</taxon>
    </lineage>
</organism>
<sequence length="433" mass="48588">MPPDRGRASRACASCRKQKTRCYESGQPRAPCLRCERLSQRCSFAQDLVEERSTSTETSTDARLERLEKVVTRLLDRLGEDTSQLACSAPRSNPRYQPATASPVNTIHKGDSAGPVIVIRDLAADTGIGLPTTSQTAPLNDLVPPEIALDLITIFLEHYGRWVLFDPDEDPNFLLQRVSKSPLLLCACCLIAVRHTSQDIAASLAQKLYENARSLVQIALLVSPQTIEFFQAVLILCMWSTTVGQVPLSIDSWLLSGFALQHCQSSSLFSDVINTSATPEFDKSTSERWFLWNHICLVHLHYCVGTSRRSMLQDWHIARCRSIITSDRATNYELRMVAEVHLYDRVYKLLAEPMDLPQSLASLQAWQNEWQFVLANWYRTTKGPVSDDGVTILTSTALRSMSQVEVCPGARINRWRHGRKCHSHHTTSHGHSG</sequence>
<dbReference type="SMART" id="SM00066">
    <property type="entry name" value="GAL4"/>
    <property type="match status" value="1"/>
</dbReference>
<keyword evidence="7" id="KW-0539">Nucleus</keyword>
<evidence type="ECO:0000256" key="4">
    <source>
        <dbReference type="ARBA" id="ARBA00023015"/>
    </source>
</evidence>
<evidence type="ECO:0000256" key="6">
    <source>
        <dbReference type="ARBA" id="ARBA00023163"/>
    </source>
</evidence>
<proteinExistence type="inferred from homology"/>
<feature type="compositionally biased region" description="Polar residues" evidence="11">
    <location>
        <begin position="87"/>
        <end position="105"/>
    </location>
</feature>
<dbReference type="PROSITE" id="PS50048">
    <property type="entry name" value="ZN2_CY6_FUNGAL_2"/>
    <property type="match status" value="1"/>
</dbReference>
<dbReference type="PANTHER" id="PTHR31845">
    <property type="entry name" value="FINGER DOMAIN PROTEIN, PUTATIVE-RELATED"/>
    <property type="match status" value="1"/>
</dbReference>
<keyword evidence="6" id="KW-0804">Transcription</keyword>
<keyword evidence="4" id="KW-0805">Transcription regulation</keyword>
<dbReference type="CDD" id="cd12148">
    <property type="entry name" value="fungal_TF_MHR"/>
    <property type="match status" value="1"/>
</dbReference>
<evidence type="ECO:0000256" key="10">
    <source>
        <dbReference type="ARBA" id="ARBA00042461"/>
    </source>
</evidence>
<feature type="domain" description="Zn(2)-C6 fungal-type" evidence="12">
    <location>
        <begin position="11"/>
        <end position="44"/>
    </location>
</feature>
<dbReference type="Gene3D" id="4.10.240.10">
    <property type="entry name" value="Zn(2)-C6 fungal-type DNA-binding domain"/>
    <property type="match status" value="1"/>
</dbReference>
<evidence type="ECO:0000313" key="14">
    <source>
        <dbReference type="Proteomes" id="UP000256690"/>
    </source>
</evidence>
<keyword evidence="3" id="KW-0862">Zinc</keyword>
<gene>
    <name evidence="13" type="ORF">DSM5745_01144</name>
</gene>
<evidence type="ECO:0000259" key="12">
    <source>
        <dbReference type="PROSITE" id="PS50048"/>
    </source>
</evidence>
<dbReference type="GO" id="GO:0005634">
    <property type="term" value="C:nucleus"/>
    <property type="evidence" value="ECO:0007669"/>
    <property type="project" value="UniProtKB-SubCell"/>
</dbReference>
<dbReference type="Pfam" id="PF00172">
    <property type="entry name" value="Zn_clus"/>
    <property type="match status" value="1"/>
</dbReference>
<keyword evidence="14" id="KW-1185">Reference proteome</keyword>